<dbReference type="AlphaFoldDB" id="A0A2W7RUR0"/>
<evidence type="ECO:0000256" key="5">
    <source>
        <dbReference type="PROSITE-ProRule" id="PRU00182"/>
    </source>
</evidence>
<dbReference type="InterPro" id="IPR036986">
    <property type="entry name" value="S4_RNA-bd_sf"/>
</dbReference>
<comment type="function">
    <text evidence="6">Responsible for synthesis of pseudouridine from uracil.</text>
</comment>
<dbReference type="InterPro" id="IPR006225">
    <property type="entry name" value="PsdUridine_synth_RluC/D"/>
</dbReference>
<keyword evidence="3 6" id="KW-0413">Isomerase</keyword>
<evidence type="ECO:0000256" key="6">
    <source>
        <dbReference type="RuleBase" id="RU362028"/>
    </source>
</evidence>
<dbReference type="Gene3D" id="3.10.290.10">
    <property type="entry name" value="RNA-binding S4 domain"/>
    <property type="match status" value="1"/>
</dbReference>
<dbReference type="Pfam" id="PF01479">
    <property type="entry name" value="S4"/>
    <property type="match status" value="1"/>
</dbReference>
<organism evidence="8 10">
    <name type="scientific">Algoriphagus ratkowskyi</name>
    <dbReference type="NCBI Taxonomy" id="57028"/>
    <lineage>
        <taxon>Bacteria</taxon>
        <taxon>Pseudomonadati</taxon>
        <taxon>Bacteroidota</taxon>
        <taxon>Cytophagia</taxon>
        <taxon>Cytophagales</taxon>
        <taxon>Cyclobacteriaceae</taxon>
        <taxon>Algoriphagus</taxon>
    </lineage>
</organism>
<reference evidence="9 11" key="2">
    <citation type="submission" date="2019-08" db="EMBL/GenBank/DDBJ databases">
        <title>Genome of Algoriphagus ratkowskyi IC026.</title>
        <authorList>
            <person name="Bowman J.P."/>
        </authorList>
    </citation>
    <scope>NUCLEOTIDE SEQUENCE [LARGE SCALE GENOMIC DNA]</scope>
    <source>
        <strain evidence="9 11">IC026</strain>
    </source>
</reference>
<dbReference type="CDD" id="cd00165">
    <property type="entry name" value="S4"/>
    <property type="match status" value="1"/>
</dbReference>
<dbReference type="PANTHER" id="PTHR21600:SF44">
    <property type="entry name" value="RIBOSOMAL LARGE SUBUNIT PSEUDOURIDINE SYNTHASE D"/>
    <property type="match status" value="1"/>
</dbReference>
<comment type="catalytic activity">
    <reaction evidence="6">
        <text>a uridine in RNA = a pseudouridine in RNA</text>
        <dbReference type="Rhea" id="RHEA:48348"/>
        <dbReference type="Rhea" id="RHEA-COMP:12068"/>
        <dbReference type="Rhea" id="RHEA-COMP:12069"/>
        <dbReference type="ChEBI" id="CHEBI:65314"/>
        <dbReference type="ChEBI" id="CHEBI:65315"/>
    </reaction>
</comment>
<keyword evidence="11" id="KW-1185">Reference proteome</keyword>
<dbReference type="InterPro" id="IPR002942">
    <property type="entry name" value="S4_RNA-bd"/>
</dbReference>
<evidence type="ECO:0000256" key="2">
    <source>
        <dbReference type="ARBA" id="ARBA00022884"/>
    </source>
</evidence>
<feature type="domain" description="RNA-binding S4" evidence="7">
    <location>
        <begin position="31"/>
        <end position="96"/>
    </location>
</feature>
<dbReference type="SUPFAM" id="SSF55174">
    <property type="entry name" value="Alpha-L RNA-binding motif"/>
    <property type="match status" value="1"/>
</dbReference>
<dbReference type="PANTHER" id="PTHR21600">
    <property type="entry name" value="MITOCHONDRIAL RNA PSEUDOURIDINE SYNTHASE"/>
    <property type="match status" value="1"/>
</dbReference>
<dbReference type="SUPFAM" id="SSF55120">
    <property type="entry name" value="Pseudouridine synthase"/>
    <property type="match status" value="1"/>
</dbReference>
<dbReference type="GO" id="GO:0120159">
    <property type="term" value="F:rRNA pseudouridine synthase activity"/>
    <property type="evidence" value="ECO:0007669"/>
    <property type="project" value="UniProtKB-ARBA"/>
</dbReference>
<dbReference type="FunFam" id="3.30.2350.10:FF:000006">
    <property type="entry name" value="Pseudouridine synthase"/>
    <property type="match status" value="1"/>
</dbReference>
<dbReference type="Gene3D" id="3.30.2350.10">
    <property type="entry name" value="Pseudouridine synthase"/>
    <property type="match status" value="1"/>
</dbReference>
<evidence type="ECO:0000256" key="3">
    <source>
        <dbReference type="ARBA" id="ARBA00023235"/>
    </source>
</evidence>
<sequence length="344" mass="39453">MSMQPDEDFEDEELELYEHFKFLIDKGQTPIRIDKFLTDKIAFATRNKIQQAIDSGAIQVNGESIKGSYKVKPLDDIRVLFGKPPRDTEVVPENIPLNIIYEDQHLLVVNKEAGMVVHPAHGNWTGTLVNALVYYFQNLPEMKGNEGRPGLVHRIDKDTSGLLVIAKSEDAMTHLASQFFHHTIERTYKALVWGEMDEEFGTVTGHVGRSAKNRKIMDVFPDGNQGKHAVTHWKMLKRLRYVSLVQCNLETGRTHQIRAHMKFIGHPLFNDATYGGEKIRKGTQFSKYKAFVHNAFELLPRQALHAMSLGFIHPATKEKMYFEAPLPEDFQSVLDKWENYVNFE</sequence>
<dbReference type="Proteomes" id="UP000321927">
    <property type="component" value="Unassembled WGS sequence"/>
</dbReference>
<evidence type="ECO:0000313" key="10">
    <source>
        <dbReference type="Proteomes" id="UP000249115"/>
    </source>
</evidence>
<dbReference type="NCBIfam" id="TIGR00005">
    <property type="entry name" value="rluA_subfam"/>
    <property type="match status" value="1"/>
</dbReference>
<dbReference type="GO" id="GO:0000455">
    <property type="term" value="P:enzyme-directed rRNA pseudouridine synthesis"/>
    <property type="evidence" value="ECO:0007669"/>
    <property type="project" value="UniProtKB-ARBA"/>
</dbReference>
<dbReference type="Pfam" id="PF00849">
    <property type="entry name" value="PseudoU_synth_2"/>
    <property type="match status" value="1"/>
</dbReference>
<feature type="active site" evidence="4">
    <location>
        <position position="156"/>
    </location>
</feature>
<dbReference type="EC" id="5.4.99.-" evidence="6"/>
<evidence type="ECO:0000313" key="11">
    <source>
        <dbReference type="Proteomes" id="UP000321927"/>
    </source>
</evidence>
<dbReference type="InterPro" id="IPR020103">
    <property type="entry name" value="PsdUridine_synth_cat_dom_sf"/>
</dbReference>
<dbReference type="SMART" id="SM00363">
    <property type="entry name" value="S4"/>
    <property type="match status" value="1"/>
</dbReference>
<name>A0A2W7RUR0_9BACT</name>
<comment type="similarity">
    <text evidence="1 6">Belongs to the pseudouridine synthase RluA family.</text>
</comment>
<evidence type="ECO:0000313" key="9">
    <source>
        <dbReference type="EMBL" id="TXD76945.1"/>
    </source>
</evidence>
<keyword evidence="2 5" id="KW-0694">RNA-binding</keyword>
<accession>A0A2W7RUR0</accession>
<dbReference type="OrthoDB" id="835205at2"/>
<evidence type="ECO:0000313" key="8">
    <source>
        <dbReference type="EMBL" id="PZX54635.1"/>
    </source>
</evidence>
<dbReference type="EMBL" id="QKZU01000010">
    <property type="protein sequence ID" value="PZX54635.1"/>
    <property type="molecule type" value="Genomic_DNA"/>
</dbReference>
<dbReference type="RefSeq" id="WP_086502091.1">
    <property type="nucleotide sequence ID" value="NZ_MSSV01000014.1"/>
</dbReference>
<dbReference type="InterPro" id="IPR006224">
    <property type="entry name" value="PsdUridine_synth_RluA-like_CS"/>
</dbReference>
<evidence type="ECO:0000259" key="7">
    <source>
        <dbReference type="SMART" id="SM00363"/>
    </source>
</evidence>
<dbReference type="InterPro" id="IPR006145">
    <property type="entry name" value="PsdUridine_synth_RsuA/RluA"/>
</dbReference>
<evidence type="ECO:0000256" key="4">
    <source>
        <dbReference type="PIRSR" id="PIRSR606225-1"/>
    </source>
</evidence>
<dbReference type="CDD" id="cd02869">
    <property type="entry name" value="PseudoU_synth_RluA_like"/>
    <property type="match status" value="1"/>
</dbReference>
<comment type="caution">
    <text evidence="8">The sequence shown here is derived from an EMBL/GenBank/DDBJ whole genome shotgun (WGS) entry which is preliminary data.</text>
</comment>
<proteinExistence type="inferred from homology"/>
<protein>
    <recommendedName>
        <fullName evidence="6">Pseudouridine synthase</fullName>
        <ecNumber evidence="6">5.4.99.-</ecNumber>
    </recommendedName>
</protein>
<dbReference type="PROSITE" id="PS01129">
    <property type="entry name" value="PSI_RLU"/>
    <property type="match status" value="1"/>
</dbReference>
<dbReference type="PROSITE" id="PS50889">
    <property type="entry name" value="S4"/>
    <property type="match status" value="1"/>
</dbReference>
<dbReference type="GO" id="GO:0003723">
    <property type="term" value="F:RNA binding"/>
    <property type="evidence" value="ECO:0007669"/>
    <property type="project" value="UniProtKB-KW"/>
</dbReference>
<dbReference type="EMBL" id="VORV01000009">
    <property type="protein sequence ID" value="TXD76945.1"/>
    <property type="molecule type" value="Genomic_DNA"/>
</dbReference>
<gene>
    <name evidence="9" type="ORF">ESW18_14150</name>
    <name evidence="8" type="ORF">LV84_02788</name>
</gene>
<dbReference type="InterPro" id="IPR050188">
    <property type="entry name" value="RluA_PseudoU_synthase"/>
</dbReference>
<reference evidence="8 10" key="1">
    <citation type="submission" date="2018-06" db="EMBL/GenBank/DDBJ databases">
        <title>Genomic Encyclopedia of Archaeal and Bacterial Type Strains, Phase II (KMG-II): from individual species to whole genera.</title>
        <authorList>
            <person name="Goeker M."/>
        </authorList>
    </citation>
    <scope>NUCLEOTIDE SEQUENCE [LARGE SCALE GENOMIC DNA]</scope>
    <source>
        <strain evidence="8 10">DSM 22686</strain>
    </source>
</reference>
<evidence type="ECO:0000256" key="1">
    <source>
        <dbReference type="ARBA" id="ARBA00010876"/>
    </source>
</evidence>
<dbReference type="Proteomes" id="UP000249115">
    <property type="component" value="Unassembled WGS sequence"/>
</dbReference>